<dbReference type="EMBL" id="KV454540">
    <property type="protein sequence ID" value="ODV68007.1"/>
    <property type="molecule type" value="Genomic_DNA"/>
</dbReference>
<dbReference type="Gene3D" id="3.90.1300.10">
    <property type="entry name" value="Amidase signature (AS) domain"/>
    <property type="match status" value="1"/>
</dbReference>
<gene>
    <name evidence="2" type="ORF">HYPBUDRAFT_156708</name>
</gene>
<dbReference type="GeneID" id="30996779"/>
<protein>
    <submittedName>
        <fullName evidence="2">Glutamyl-tRNA amidotransferase subunit A (Glu-ADT subunit A)</fullName>
    </submittedName>
</protein>
<name>A0A1E4RL62_9ASCO</name>
<reference evidence="3" key="1">
    <citation type="submission" date="2016-05" db="EMBL/GenBank/DDBJ databases">
        <title>Comparative genomics of biotechnologically important yeasts.</title>
        <authorList>
            <consortium name="DOE Joint Genome Institute"/>
            <person name="Riley R."/>
            <person name="Haridas S."/>
            <person name="Wolfe K.H."/>
            <person name="Lopes M.R."/>
            <person name="Hittinger C.T."/>
            <person name="Goker M."/>
            <person name="Salamov A."/>
            <person name="Wisecaver J."/>
            <person name="Long T.M."/>
            <person name="Aerts A.L."/>
            <person name="Barry K."/>
            <person name="Choi C."/>
            <person name="Clum A."/>
            <person name="Coughlan A.Y."/>
            <person name="Deshpande S."/>
            <person name="Douglass A.P."/>
            <person name="Hanson S.J."/>
            <person name="Klenk H.-P."/>
            <person name="Labutti K."/>
            <person name="Lapidus A."/>
            <person name="Lindquist E."/>
            <person name="Lipzen A."/>
            <person name="Meier-Kolthoff J.P."/>
            <person name="Ohm R.A."/>
            <person name="Otillar R.P."/>
            <person name="Pangilinan J."/>
            <person name="Peng Y."/>
            <person name="Rokas A."/>
            <person name="Rosa C.A."/>
            <person name="Scheuner C."/>
            <person name="Sibirny A.A."/>
            <person name="Slot J.C."/>
            <person name="Stielow J.B."/>
            <person name="Sun H."/>
            <person name="Kurtzman C.P."/>
            <person name="Blackwell M."/>
            <person name="Grigoriev I.V."/>
            <person name="Jeffries T.W."/>
        </authorList>
    </citation>
    <scope>NUCLEOTIDE SEQUENCE [LARGE SCALE GENOMIC DNA]</scope>
    <source>
        <strain evidence="3">NRRL Y-1933</strain>
    </source>
</reference>
<keyword evidence="3" id="KW-1185">Reference proteome</keyword>
<dbReference type="RefSeq" id="XP_020077074.1">
    <property type="nucleotide sequence ID" value="XM_020222230.1"/>
</dbReference>
<sequence length="555" mass="61631">MFFELVIQSQELNDSEFSFPQTQSSDLFPMPLCRGIVLEEATIDELQLYMENKTLTSVDLVHCYLERYFQINDFVNGIQQLNPDMFSISASMDEEREQGIVRGPLHGIPFIVKDNFATKDKMQTTCGSNALLGNVVPRDSFVVHKLREAGAVLFGHATLSEWADMRSSDYSEGYSAVGGQARSPYNLTKISGGSSTGSGGSAAANMIMFSLGTETDGSIISPSVLNGIVGFKPTVGLTSRNGVIPESEHQDTTGPMARTVRDAVYVLQHMFGVDERDNYTFAQTGKTPPDGDYLKFLSDQSALKGARFGLPWEKLWSYADESMVERLLETIKRLEQAGATIYNNTNFGNLDVISDDGWDWKLGRVNESEYTIVKVDFYNNIESYLSELENTQMRTLQDLVDYNYANDGTEGGNPGTHPAFESGQDGFLASLEWGGIKNETYYQAIEFVHRTSRDEGIDYALNYTDSNTGENFQLDGLLVPSSHGITYQQAAKAGYPMVTIPVDVDQDGMPYGLGIMQTAWGEPDLIKYASAIEDLLKHRPTPKYYEYLSKNVPVI</sequence>
<dbReference type="STRING" id="984485.A0A1E4RL62"/>
<dbReference type="PANTHER" id="PTHR42678">
    <property type="entry name" value="AMIDASE"/>
    <property type="match status" value="1"/>
</dbReference>
<accession>A0A1E4RL62</accession>
<dbReference type="GO" id="GO:0016740">
    <property type="term" value="F:transferase activity"/>
    <property type="evidence" value="ECO:0007669"/>
    <property type="project" value="UniProtKB-KW"/>
</dbReference>
<dbReference type="AlphaFoldDB" id="A0A1E4RL62"/>
<feature type="domain" description="Amidase" evidence="1">
    <location>
        <begin position="59"/>
        <end position="343"/>
    </location>
</feature>
<keyword evidence="2" id="KW-0808">Transferase</keyword>
<dbReference type="OrthoDB" id="566138at2759"/>
<dbReference type="InterPro" id="IPR023631">
    <property type="entry name" value="Amidase_dom"/>
</dbReference>
<evidence type="ECO:0000313" key="2">
    <source>
        <dbReference type="EMBL" id="ODV68007.1"/>
    </source>
</evidence>
<evidence type="ECO:0000313" key="3">
    <source>
        <dbReference type="Proteomes" id="UP000095085"/>
    </source>
</evidence>
<dbReference type="Proteomes" id="UP000095085">
    <property type="component" value="Unassembled WGS sequence"/>
</dbReference>
<dbReference type="InterPro" id="IPR036928">
    <property type="entry name" value="AS_sf"/>
</dbReference>
<evidence type="ECO:0000259" key="1">
    <source>
        <dbReference type="Pfam" id="PF01425"/>
    </source>
</evidence>
<proteinExistence type="predicted"/>
<dbReference type="Pfam" id="PF01425">
    <property type="entry name" value="Amidase"/>
    <property type="match status" value="1"/>
</dbReference>
<dbReference type="PANTHER" id="PTHR42678:SF37">
    <property type="entry name" value="AMIDASE C869.01-RELATED"/>
    <property type="match status" value="1"/>
</dbReference>
<dbReference type="SUPFAM" id="SSF75304">
    <property type="entry name" value="Amidase signature (AS) enzymes"/>
    <property type="match status" value="1"/>
</dbReference>
<organism evidence="2 3">
    <name type="scientific">Hyphopichia burtonii NRRL Y-1933</name>
    <dbReference type="NCBI Taxonomy" id="984485"/>
    <lineage>
        <taxon>Eukaryota</taxon>
        <taxon>Fungi</taxon>
        <taxon>Dikarya</taxon>
        <taxon>Ascomycota</taxon>
        <taxon>Saccharomycotina</taxon>
        <taxon>Pichiomycetes</taxon>
        <taxon>Debaryomycetaceae</taxon>
        <taxon>Hyphopichia</taxon>
    </lineage>
</organism>